<dbReference type="EMBL" id="UFQT01002270">
    <property type="protein sequence ID" value="SSX33054.1"/>
    <property type="molecule type" value="Genomic_DNA"/>
</dbReference>
<reference evidence="2" key="1">
    <citation type="submission" date="2018-04" db="EMBL/GenBank/DDBJ databases">
        <authorList>
            <person name="Go L.Y."/>
            <person name="Mitchell J.A."/>
        </authorList>
    </citation>
    <scope>NUCLEOTIDE SEQUENCE</scope>
    <source>
        <tissue evidence="2">Whole organism</tissue>
    </source>
</reference>
<dbReference type="EMBL" id="UFQS01002270">
    <property type="protein sequence ID" value="SSX13628.1"/>
    <property type="molecule type" value="Genomic_DNA"/>
</dbReference>
<dbReference type="AlphaFoldDB" id="A0A336MR90"/>
<keyword evidence="1" id="KW-0732">Signal</keyword>
<evidence type="ECO:0000313" key="3">
    <source>
        <dbReference type="EMBL" id="SSX33054.1"/>
    </source>
</evidence>
<feature type="signal peptide" evidence="1">
    <location>
        <begin position="1"/>
        <end position="24"/>
    </location>
</feature>
<evidence type="ECO:0000313" key="2">
    <source>
        <dbReference type="EMBL" id="SSX13628.1"/>
    </source>
</evidence>
<organism evidence="3">
    <name type="scientific">Culicoides sonorensis</name>
    <name type="common">Biting midge</name>
    <dbReference type="NCBI Taxonomy" id="179676"/>
    <lineage>
        <taxon>Eukaryota</taxon>
        <taxon>Metazoa</taxon>
        <taxon>Ecdysozoa</taxon>
        <taxon>Arthropoda</taxon>
        <taxon>Hexapoda</taxon>
        <taxon>Insecta</taxon>
        <taxon>Pterygota</taxon>
        <taxon>Neoptera</taxon>
        <taxon>Endopterygota</taxon>
        <taxon>Diptera</taxon>
        <taxon>Nematocera</taxon>
        <taxon>Chironomoidea</taxon>
        <taxon>Ceratopogonidae</taxon>
        <taxon>Ceratopogoninae</taxon>
        <taxon>Culicoides</taxon>
        <taxon>Monoculicoides</taxon>
    </lineage>
</organism>
<protein>
    <submittedName>
        <fullName evidence="3">CSON005896 protein</fullName>
    </submittedName>
</protein>
<feature type="chain" id="PRO_5033343232" evidence="1">
    <location>
        <begin position="25"/>
        <end position="291"/>
    </location>
</feature>
<reference evidence="3" key="2">
    <citation type="submission" date="2018-07" db="EMBL/GenBank/DDBJ databases">
        <authorList>
            <person name="Quirk P.G."/>
            <person name="Krulwich T.A."/>
        </authorList>
    </citation>
    <scope>NUCLEOTIDE SEQUENCE</scope>
</reference>
<name>A0A336MR90_CULSO</name>
<evidence type="ECO:0000256" key="1">
    <source>
        <dbReference type="SAM" id="SignalP"/>
    </source>
</evidence>
<accession>A0A336MR90</accession>
<gene>
    <name evidence="3" type="primary">CSON005896</name>
</gene>
<sequence length="291" mass="33051">MIKSSMHLLQIFAIIWIVLHFCSGDKFIDATSSNPTTTTIGSRLKQSEIDFLLNVLFNRYNNNNNKNSLSSQFSSPSTTKSIKNYQFLNKFANMIKNNNNNLMSNDVTNSDENSIAKYILKRAFVPPLANALSKSEMSALHDELNYLRNKVMDEVKKAKIRRSEKQEMDEKFVPSISVGALANLQGFFETLGQNLENIEEKKIPLDQLKFLERDRGLEHHVQKEIFEDPSNGSFGGTAATKPTGSAAFLHAIRNYRPAHKIRSLVSLHPEGYFQTNFHDPYYLHAGICLEN</sequence>
<dbReference type="VEuPathDB" id="VectorBase:CSON005896"/>
<proteinExistence type="predicted"/>